<comment type="caution">
    <text evidence="1">The sequence shown here is derived from an EMBL/GenBank/DDBJ whole genome shotgun (WGS) entry which is preliminary data.</text>
</comment>
<sequence length="38" mass="4367">MNNTNSIATQEFQQVHDIISLHRTRALQTVNNENLLTT</sequence>
<name>A0A5J4RHD0_9ZZZZ</name>
<protein>
    <submittedName>
        <fullName evidence="1">Endonuclease NucS</fullName>
        <ecNumber evidence="1">3.1.-.-</ecNumber>
    </submittedName>
</protein>
<reference evidence="1" key="1">
    <citation type="submission" date="2019-03" db="EMBL/GenBank/DDBJ databases">
        <title>Single cell metagenomics reveals metabolic interactions within the superorganism composed of flagellate Streblomastix strix and complex community of Bacteroidetes bacteria on its surface.</title>
        <authorList>
            <person name="Treitli S.C."/>
            <person name="Kolisko M."/>
            <person name="Husnik F."/>
            <person name="Keeling P."/>
            <person name="Hampl V."/>
        </authorList>
    </citation>
    <scope>NUCLEOTIDE SEQUENCE</scope>
    <source>
        <strain evidence="1">STM</strain>
    </source>
</reference>
<dbReference type="EC" id="3.1.-.-" evidence="1"/>
<evidence type="ECO:0000313" key="1">
    <source>
        <dbReference type="EMBL" id="KAA6333008.1"/>
    </source>
</evidence>
<accession>A0A5J4RHD0</accession>
<gene>
    <name evidence="1" type="ORF">EZS27_018543</name>
</gene>
<proteinExistence type="predicted"/>
<dbReference type="GO" id="GO:0016787">
    <property type="term" value="F:hydrolase activity"/>
    <property type="evidence" value="ECO:0007669"/>
    <property type="project" value="UniProtKB-KW"/>
</dbReference>
<keyword evidence="1" id="KW-0378">Hydrolase</keyword>
<dbReference type="GO" id="GO:0004519">
    <property type="term" value="F:endonuclease activity"/>
    <property type="evidence" value="ECO:0007669"/>
    <property type="project" value="UniProtKB-KW"/>
</dbReference>
<keyword evidence="1" id="KW-0540">Nuclease</keyword>
<organism evidence="1">
    <name type="scientific">termite gut metagenome</name>
    <dbReference type="NCBI Taxonomy" id="433724"/>
    <lineage>
        <taxon>unclassified sequences</taxon>
        <taxon>metagenomes</taxon>
        <taxon>organismal metagenomes</taxon>
    </lineage>
</organism>
<dbReference type="AlphaFoldDB" id="A0A5J4RHD0"/>
<keyword evidence="1" id="KW-0255">Endonuclease</keyword>
<dbReference type="EMBL" id="SNRY01001167">
    <property type="protein sequence ID" value="KAA6333008.1"/>
    <property type="molecule type" value="Genomic_DNA"/>
</dbReference>